<feature type="non-terminal residue" evidence="1">
    <location>
        <position position="1"/>
    </location>
</feature>
<gene>
    <name evidence="1" type="ORF">BpHYR1_000514</name>
</gene>
<accession>A0A3M7PH43</accession>
<comment type="caution">
    <text evidence="1">The sequence shown here is derived from an EMBL/GenBank/DDBJ whole genome shotgun (WGS) entry which is preliminary data.</text>
</comment>
<dbReference type="Proteomes" id="UP000276133">
    <property type="component" value="Unassembled WGS sequence"/>
</dbReference>
<evidence type="ECO:0000313" key="1">
    <source>
        <dbReference type="EMBL" id="RMZ98348.1"/>
    </source>
</evidence>
<proteinExistence type="predicted"/>
<reference evidence="1 2" key="1">
    <citation type="journal article" date="2018" name="Sci. Rep.">
        <title>Genomic signatures of local adaptation to the degree of environmental predictability in rotifers.</title>
        <authorList>
            <person name="Franch-Gras L."/>
            <person name="Hahn C."/>
            <person name="Garcia-Roger E.M."/>
            <person name="Carmona M.J."/>
            <person name="Serra M."/>
            <person name="Gomez A."/>
        </authorList>
    </citation>
    <scope>NUCLEOTIDE SEQUENCE [LARGE SCALE GENOMIC DNA]</scope>
    <source>
        <strain evidence="1">HYR1</strain>
    </source>
</reference>
<keyword evidence="2" id="KW-1185">Reference proteome</keyword>
<name>A0A3M7PH43_BRAPC</name>
<dbReference type="EMBL" id="REGN01010830">
    <property type="protein sequence ID" value="RMZ98348.1"/>
    <property type="molecule type" value="Genomic_DNA"/>
</dbReference>
<organism evidence="1 2">
    <name type="scientific">Brachionus plicatilis</name>
    <name type="common">Marine rotifer</name>
    <name type="synonym">Brachionus muelleri</name>
    <dbReference type="NCBI Taxonomy" id="10195"/>
    <lineage>
        <taxon>Eukaryota</taxon>
        <taxon>Metazoa</taxon>
        <taxon>Spiralia</taxon>
        <taxon>Gnathifera</taxon>
        <taxon>Rotifera</taxon>
        <taxon>Eurotatoria</taxon>
        <taxon>Monogononta</taxon>
        <taxon>Pseudotrocha</taxon>
        <taxon>Ploima</taxon>
        <taxon>Brachionidae</taxon>
        <taxon>Brachionus</taxon>
    </lineage>
</organism>
<evidence type="ECO:0000313" key="2">
    <source>
        <dbReference type="Proteomes" id="UP000276133"/>
    </source>
</evidence>
<dbReference type="AlphaFoldDB" id="A0A3M7PH43"/>
<sequence length="87" mass="9690">GKISMETENQFPANLGRPFLGLLTNSSDSHIMLAVPHLINCQLLRKDGLLKQYLDNLKYYENKSFSSSKIGEKSVILANESAHALIN</sequence>
<protein>
    <submittedName>
        <fullName evidence="1">Uncharacterized protein</fullName>
    </submittedName>
</protein>